<proteinExistence type="predicted"/>
<name>I1CF84_RHIO9</name>
<dbReference type="GeneID" id="93618790"/>
<dbReference type="VEuPathDB" id="FungiDB:RO3G_11825"/>
<gene>
    <name evidence="1" type="ORF">RO3G_11825</name>
</gene>
<dbReference type="OrthoDB" id="2246943at2759"/>
<evidence type="ECO:0000313" key="2">
    <source>
        <dbReference type="Proteomes" id="UP000009138"/>
    </source>
</evidence>
<evidence type="ECO:0000313" key="1">
    <source>
        <dbReference type="EMBL" id="EIE87114.1"/>
    </source>
</evidence>
<dbReference type="EMBL" id="CH476740">
    <property type="protein sequence ID" value="EIE87114.1"/>
    <property type="molecule type" value="Genomic_DNA"/>
</dbReference>
<dbReference type="Proteomes" id="UP000009138">
    <property type="component" value="Unassembled WGS sequence"/>
</dbReference>
<organism evidence="1 2">
    <name type="scientific">Rhizopus delemar (strain RA 99-880 / ATCC MYA-4621 / FGSC 9543 / NRRL 43880)</name>
    <name type="common">Mucormycosis agent</name>
    <name type="synonym">Rhizopus arrhizus var. delemar</name>
    <dbReference type="NCBI Taxonomy" id="246409"/>
    <lineage>
        <taxon>Eukaryota</taxon>
        <taxon>Fungi</taxon>
        <taxon>Fungi incertae sedis</taxon>
        <taxon>Mucoromycota</taxon>
        <taxon>Mucoromycotina</taxon>
        <taxon>Mucoromycetes</taxon>
        <taxon>Mucorales</taxon>
        <taxon>Mucorineae</taxon>
        <taxon>Rhizopodaceae</taxon>
        <taxon>Rhizopus</taxon>
    </lineage>
</organism>
<accession>I1CF84</accession>
<dbReference type="AlphaFoldDB" id="I1CF84"/>
<protein>
    <submittedName>
        <fullName evidence="1">Uncharacterized protein</fullName>
    </submittedName>
</protein>
<dbReference type="InParanoid" id="I1CF84"/>
<keyword evidence="2" id="KW-1185">Reference proteome</keyword>
<sequence>MNNNIQHRESNISVRQRAAEIDKKEKDFIRDSLSSMKSFQQEKAGYLKHLVMMINMTPRRFAAAQLASKNELNIGYEAVKEQEAKMKAKELEEEAKENGIVKYFSRLKEVLNKIDEKLEQDGEIDYLKGLLNDLLIELKDIKK</sequence>
<dbReference type="RefSeq" id="XP_067522510.1">
    <property type="nucleotide sequence ID" value="XM_067666409.1"/>
</dbReference>
<reference evidence="1 2" key="1">
    <citation type="journal article" date="2009" name="PLoS Genet.">
        <title>Genomic analysis of the basal lineage fungus Rhizopus oryzae reveals a whole-genome duplication.</title>
        <authorList>
            <person name="Ma L.-J."/>
            <person name="Ibrahim A.S."/>
            <person name="Skory C."/>
            <person name="Grabherr M.G."/>
            <person name="Burger G."/>
            <person name="Butler M."/>
            <person name="Elias M."/>
            <person name="Idnurm A."/>
            <person name="Lang B.F."/>
            <person name="Sone T."/>
            <person name="Abe A."/>
            <person name="Calvo S.E."/>
            <person name="Corrochano L.M."/>
            <person name="Engels R."/>
            <person name="Fu J."/>
            <person name="Hansberg W."/>
            <person name="Kim J.-M."/>
            <person name="Kodira C.D."/>
            <person name="Koehrsen M.J."/>
            <person name="Liu B."/>
            <person name="Miranda-Saavedra D."/>
            <person name="O'Leary S."/>
            <person name="Ortiz-Castellanos L."/>
            <person name="Poulter R."/>
            <person name="Rodriguez-Romero J."/>
            <person name="Ruiz-Herrera J."/>
            <person name="Shen Y.-Q."/>
            <person name="Zeng Q."/>
            <person name="Galagan J."/>
            <person name="Birren B.W."/>
            <person name="Cuomo C.A."/>
            <person name="Wickes B.L."/>
        </authorList>
    </citation>
    <scope>NUCLEOTIDE SEQUENCE [LARGE SCALE GENOMIC DNA]</scope>
    <source>
        <strain evidence="2">RA 99-880 / ATCC MYA-4621 / FGSC 9543 / NRRL 43880</strain>
    </source>
</reference>